<keyword evidence="1" id="KW-0802">TPR repeat</keyword>
<feature type="coiled-coil region" evidence="2">
    <location>
        <begin position="411"/>
        <end position="455"/>
    </location>
</feature>
<gene>
    <name evidence="4" type="ORF">SAMN04487935_2880</name>
</gene>
<dbReference type="InterPro" id="IPR019734">
    <property type="entry name" value="TPR_rpt"/>
</dbReference>
<dbReference type="SMART" id="SM00028">
    <property type="entry name" value="TPR"/>
    <property type="match status" value="5"/>
</dbReference>
<feature type="transmembrane region" description="Helical" evidence="3">
    <location>
        <begin position="369"/>
        <end position="388"/>
    </location>
</feature>
<dbReference type="Pfam" id="PF13424">
    <property type="entry name" value="TPR_12"/>
    <property type="match status" value="1"/>
</dbReference>
<keyword evidence="3" id="KW-0472">Membrane</keyword>
<dbReference type="Gene3D" id="1.25.40.10">
    <property type="entry name" value="Tetratricopeptide repeat domain"/>
    <property type="match status" value="1"/>
</dbReference>
<reference evidence="4 5" key="1">
    <citation type="submission" date="2016-10" db="EMBL/GenBank/DDBJ databases">
        <authorList>
            <person name="de Groot N.N."/>
        </authorList>
    </citation>
    <scope>NUCLEOTIDE SEQUENCE [LARGE SCALE GENOMIC DNA]</scope>
    <source>
        <strain evidence="4 5">CGMCC 1.10076</strain>
    </source>
</reference>
<feature type="repeat" description="TPR" evidence="1">
    <location>
        <begin position="143"/>
        <end position="176"/>
    </location>
</feature>
<name>A0A1G9AI76_9FLAO</name>
<sequence>MLNKCNFDIQDSLQHAVDFYVFLRSKPHYSMYQKSSVPKAWLCMLLCCLLWGFQSAALGTEKCDALIQNGIDAMRRNEYVHSLELLTQARVLAEKNHWYKQQFLAINNIGANYYSMLEYGEALNFYLEAYTIAIKELEPKYEMTVLNNIAILYSKEKKYDKAIEYFTKAYNIAKENKEEVKIGLYAMNLGNVSNEMDNPKLARTYFNEALPLLKNEPQFLVLAKIGIAECDRQQNHPELARKTAEELLKTTKDLQFNDVGTSILMIIARSYAAENNTEMAIANANKVLIANPNLETKIAVFELLSDQYSKNKAFGPALNFRDSILKATVALNEIKNGKLFENSKVKFEIQNYRNEIALNETKMSNERRIFYSVLAIIIIVVFFVVWTFRNLSIKHKQNKLIAERSEQILALELEKEKSDNLLLEKQFIEKETNALLEQERLKNELELKNRKLSAKALYLSGRNQMIEEVLSELTALPQLSKDVPLVSHITALKNHLKTDDEWNNFITHFEEVNQTFLNTLKAKHPGLTANDIRFISYIYMNLSTKEIASMLNVTAEACRKRKERISAKMDLPPDVNFYDYLTSL</sequence>
<keyword evidence="2" id="KW-0175">Coiled coil</keyword>
<dbReference type="Proteomes" id="UP000199580">
    <property type="component" value="Unassembled WGS sequence"/>
</dbReference>
<dbReference type="GO" id="GO:0003677">
    <property type="term" value="F:DNA binding"/>
    <property type="evidence" value="ECO:0007669"/>
    <property type="project" value="InterPro"/>
</dbReference>
<keyword evidence="3" id="KW-1133">Transmembrane helix</keyword>
<organism evidence="4 5">
    <name type="scientific">Flavobacterium noncentrifugens</name>
    <dbReference type="NCBI Taxonomy" id="1128970"/>
    <lineage>
        <taxon>Bacteria</taxon>
        <taxon>Pseudomonadati</taxon>
        <taxon>Bacteroidota</taxon>
        <taxon>Flavobacteriia</taxon>
        <taxon>Flavobacteriales</taxon>
        <taxon>Flavobacteriaceae</taxon>
        <taxon>Flavobacterium</taxon>
    </lineage>
</organism>
<dbReference type="InterPro" id="IPR016032">
    <property type="entry name" value="Sig_transdc_resp-reg_C-effctor"/>
</dbReference>
<accession>A0A1G9AI76</accession>
<dbReference type="SUPFAM" id="SSF46894">
    <property type="entry name" value="C-terminal effector domain of the bipartite response regulators"/>
    <property type="match status" value="1"/>
</dbReference>
<dbReference type="InterPro" id="IPR011990">
    <property type="entry name" value="TPR-like_helical_dom_sf"/>
</dbReference>
<dbReference type="AlphaFoldDB" id="A0A1G9AI76"/>
<evidence type="ECO:0000313" key="4">
    <source>
        <dbReference type="EMBL" id="SDK26225.1"/>
    </source>
</evidence>
<keyword evidence="5" id="KW-1185">Reference proteome</keyword>
<evidence type="ECO:0000256" key="1">
    <source>
        <dbReference type="PROSITE-ProRule" id="PRU00339"/>
    </source>
</evidence>
<evidence type="ECO:0000313" key="5">
    <source>
        <dbReference type="Proteomes" id="UP000199580"/>
    </source>
</evidence>
<protein>
    <submittedName>
        <fullName evidence="4">Tetratricopeptide repeat-containing protein</fullName>
    </submittedName>
</protein>
<proteinExistence type="predicted"/>
<evidence type="ECO:0000256" key="3">
    <source>
        <dbReference type="SAM" id="Phobius"/>
    </source>
</evidence>
<keyword evidence="3" id="KW-0812">Transmembrane</keyword>
<dbReference type="GO" id="GO:0006355">
    <property type="term" value="P:regulation of DNA-templated transcription"/>
    <property type="evidence" value="ECO:0007669"/>
    <property type="project" value="InterPro"/>
</dbReference>
<dbReference type="PANTHER" id="PTHR10098">
    <property type="entry name" value="RAPSYN-RELATED"/>
    <property type="match status" value="1"/>
</dbReference>
<evidence type="ECO:0000256" key="2">
    <source>
        <dbReference type="SAM" id="Coils"/>
    </source>
</evidence>
<dbReference type="STRING" id="1128970.SAMN04487935_2880"/>
<dbReference type="EMBL" id="FNEZ01000005">
    <property type="protein sequence ID" value="SDK26225.1"/>
    <property type="molecule type" value="Genomic_DNA"/>
</dbReference>
<dbReference type="SUPFAM" id="SSF48452">
    <property type="entry name" value="TPR-like"/>
    <property type="match status" value="2"/>
</dbReference>
<dbReference type="PROSITE" id="PS50005">
    <property type="entry name" value="TPR"/>
    <property type="match status" value="1"/>
</dbReference>